<comment type="pathway">
    <text evidence="1">Pyrimidine metabolism; UMP biosynthesis via salvage pathway; UMP from uridine: step 1/1.</text>
</comment>
<dbReference type="EMBL" id="JAUEPH010000003">
    <property type="protein sequence ID" value="MDN3204294.1"/>
    <property type="molecule type" value="Genomic_DNA"/>
</dbReference>
<dbReference type="GO" id="GO:0004849">
    <property type="term" value="F:uridine kinase activity"/>
    <property type="evidence" value="ECO:0007669"/>
    <property type="project" value="UniProtKB-EC"/>
</dbReference>
<evidence type="ECO:0000256" key="3">
    <source>
        <dbReference type="ARBA" id="ARBA00022679"/>
    </source>
</evidence>
<keyword evidence="3 7" id="KW-0808">Transferase</keyword>
<gene>
    <name evidence="7" type="primary">udk</name>
    <name evidence="7" type="ORF">QVH07_09040</name>
</gene>
<evidence type="ECO:0000256" key="1">
    <source>
        <dbReference type="ARBA" id="ARBA00004690"/>
    </source>
</evidence>
<dbReference type="EC" id="2.7.1.48" evidence="2"/>
<evidence type="ECO:0000259" key="6">
    <source>
        <dbReference type="Pfam" id="PF00485"/>
    </source>
</evidence>
<dbReference type="InterPro" id="IPR006083">
    <property type="entry name" value="PRK/URK"/>
</dbReference>
<dbReference type="Gene3D" id="3.40.50.300">
    <property type="entry name" value="P-loop containing nucleotide triphosphate hydrolases"/>
    <property type="match status" value="1"/>
</dbReference>
<name>A0ABT7YCP9_9BACT</name>
<keyword evidence="8" id="KW-1185">Reference proteome</keyword>
<protein>
    <recommendedName>
        <fullName evidence="2">uridine/cytidine kinase</fullName>
        <ecNumber evidence="2">2.7.1.48</ecNumber>
    </recommendedName>
</protein>
<feature type="domain" description="Phosphoribulokinase/uridine kinase" evidence="6">
    <location>
        <begin position="7"/>
        <end position="186"/>
    </location>
</feature>
<dbReference type="PRINTS" id="PR00988">
    <property type="entry name" value="URIDINKINASE"/>
</dbReference>
<evidence type="ECO:0000256" key="5">
    <source>
        <dbReference type="ARBA" id="ARBA00022777"/>
    </source>
</evidence>
<evidence type="ECO:0000313" key="8">
    <source>
        <dbReference type="Proteomes" id="UP001171916"/>
    </source>
</evidence>
<dbReference type="InterPro" id="IPR027417">
    <property type="entry name" value="P-loop_NTPase"/>
</dbReference>
<organism evidence="7 8">
    <name type="scientific">Algoriphagus sediminis</name>
    <dbReference type="NCBI Taxonomy" id="3057113"/>
    <lineage>
        <taxon>Bacteria</taxon>
        <taxon>Pseudomonadati</taxon>
        <taxon>Bacteroidota</taxon>
        <taxon>Cytophagia</taxon>
        <taxon>Cytophagales</taxon>
        <taxon>Cyclobacteriaceae</taxon>
        <taxon>Algoriphagus</taxon>
    </lineage>
</organism>
<dbReference type="SUPFAM" id="SSF52540">
    <property type="entry name" value="P-loop containing nucleoside triphosphate hydrolases"/>
    <property type="match status" value="1"/>
</dbReference>
<accession>A0ABT7YCP9</accession>
<sequence>MNKPFTVGITGGSGSGKTLFLEKLIHSFKDEEVCLISQDNYYKSIDLQEKDENGIENFDIPQSFDFVSFEEDLKKLQSGEKVSRPEYTFNNESQKAKIMTFKPASVLVVEGIFVFYHPSFANLLDLKIFIDAKEHLMLKRRILRDKVERGYDLDDVLYRYENHVMPAYDKYIGPYKTEADLVIPNNKNFDRALEVIHTYLSSKAASASKI</sequence>
<dbReference type="CDD" id="cd02023">
    <property type="entry name" value="UMPK"/>
    <property type="match status" value="1"/>
</dbReference>
<proteinExistence type="predicted"/>
<dbReference type="PANTHER" id="PTHR10285">
    <property type="entry name" value="URIDINE KINASE"/>
    <property type="match status" value="1"/>
</dbReference>
<dbReference type="NCBIfam" id="NF004018">
    <property type="entry name" value="PRK05480.1"/>
    <property type="match status" value="1"/>
</dbReference>
<dbReference type="InterPro" id="IPR000764">
    <property type="entry name" value="Uridine_kinase-like"/>
</dbReference>
<dbReference type="RefSeq" id="WP_289999845.1">
    <property type="nucleotide sequence ID" value="NZ_JAUEPH010000003.1"/>
</dbReference>
<evidence type="ECO:0000256" key="4">
    <source>
        <dbReference type="ARBA" id="ARBA00022741"/>
    </source>
</evidence>
<keyword evidence="4" id="KW-0547">Nucleotide-binding</keyword>
<comment type="caution">
    <text evidence="7">The sequence shown here is derived from an EMBL/GenBank/DDBJ whole genome shotgun (WGS) entry which is preliminary data.</text>
</comment>
<reference evidence="7" key="1">
    <citation type="submission" date="2023-06" db="EMBL/GenBank/DDBJ databases">
        <title>Robiginitalea aurantiacus sp. nov. and Algoriphagus sediminis sp. nov., isolated from coastal sediment.</title>
        <authorList>
            <person name="Zhou Z.Y."/>
            <person name="An J."/>
            <person name="Jia Y.W."/>
            <person name="Du Z.J."/>
        </authorList>
    </citation>
    <scope>NUCLEOTIDE SEQUENCE</scope>
    <source>
        <strain evidence="7">C2-7</strain>
    </source>
</reference>
<evidence type="ECO:0000313" key="7">
    <source>
        <dbReference type="EMBL" id="MDN3204294.1"/>
    </source>
</evidence>
<keyword evidence="5 7" id="KW-0418">Kinase</keyword>
<dbReference type="Proteomes" id="UP001171916">
    <property type="component" value="Unassembled WGS sequence"/>
</dbReference>
<evidence type="ECO:0000256" key="2">
    <source>
        <dbReference type="ARBA" id="ARBA00012137"/>
    </source>
</evidence>
<dbReference type="Pfam" id="PF00485">
    <property type="entry name" value="PRK"/>
    <property type="match status" value="1"/>
</dbReference>